<dbReference type="EMBL" id="JAUKUD010000006">
    <property type="protein sequence ID" value="KAK0740754.1"/>
    <property type="molecule type" value="Genomic_DNA"/>
</dbReference>
<name>A0AA40EK23_9PEZI</name>
<dbReference type="GO" id="GO:0042171">
    <property type="term" value="F:lysophosphatidic acid acyltransferase activity"/>
    <property type="evidence" value="ECO:0007669"/>
    <property type="project" value="TreeGrafter"/>
</dbReference>
<reference evidence="3" key="1">
    <citation type="submission" date="2023-06" db="EMBL/GenBank/DDBJ databases">
        <title>Genome-scale phylogeny and comparative genomics of the fungal order Sordariales.</title>
        <authorList>
            <consortium name="Lawrence Berkeley National Laboratory"/>
            <person name="Hensen N."/>
            <person name="Bonometti L."/>
            <person name="Westerberg I."/>
            <person name="Brannstrom I.O."/>
            <person name="Guillou S."/>
            <person name="Cros-Aarteil S."/>
            <person name="Calhoun S."/>
            <person name="Haridas S."/>
            <person name="Kuo A."/>
            <person name="Mondo S."/>
            <person name="Pangilinan J."/>
            <person name="Riley R."/>
            <person name="LaButti K."/>
            <person name="Andreopoulos B."/>
            <person name="Lipzen A."/>
            <person name="Chen C."/>
            <person name="Yanf M."/>
            <person name="Daum C."/>
            <person name="Ng V."/>
            <person name="Clum A."/>
            <person name="Steindorff A."/>
            <person name="Ohm R."/>
            <person name="Martin F."/>
            <person name="Silar P."/>
            <person name="Natvig D."/>
            <person name="Lalanne C."/>
            <person name="Gautier V."/>
            <person name="Ament-velasquez S.L."/>
            <person name="Kruys A."/>
            <person name="Hutchinson M.I."/>
            <person name="Powell A.J."/>
            <person name="Barry K."/>
            <person name="Miller A.N."/>
            <person name="Grigoriev I.V."/>
            <person name="Debuchy R."/>
            <person name="Gladieux P."/>
            <person name="Thoren M.H."/>
            <person name="Johannesson H."/>
        </authorList>
    </citation>
    <scope>NUCLEOTIDE SEQUENCE</scope>
    <source>
        <strain evidence="3">SMH3187-1</strain>
    </source>
</reference>
<organism evidence="3 4">
    <name type="scientific">Schizothecium vesticola</name>
    <dbReference type="NCBI Taxonomy" id="314040"/>
    <lineage>
        <taxon>Eukaryota</taxon>
        <taxon>Fungi</taxon>
        <taxon>Dikarya</taxon>
        <taxon>Ascomycota</taxon>
        <taxon>Pezizomycotina</taxon>
        <taxon>Sordariomycetes</taxon>
        <taxon>Sordariomycetidae</taxon>
        <taxon>Sordariales</taxon>
        <taxon>Schizotheciaceae</taxon>
        <taxon>Schizothecium</taxon>
    </lineage>
</organism>
<dbReference type="GO" id="GO:0006654">
    <property type="term" value="P:phosphatidic acid biosynthetic process"/>
    <property type="evidence" value="ECO:0007669"/>
    <property type="project" value="TreeGrafter"/>
</dbReference>
<dbReference type="GO" id="GO:0004623">
    <property type="term" value="F:phospholipase A2 activity"/>
    <property type="evidence" value="ECO:0007669"/>
    <property type="project" value="TreeGrafter"/>
</dbReference>
<comment type="caution">
    <text evidence="3">The sequence shown here is derived from an EMBL/GenBank/DDBJ whole genome shotgun (WGS) entry which is preliminary data.</text>
</comment>
<evidence type="ECO:0000313" key="4">
    <source>
        <dbReference type="Proteomes" id="UP001172155"/>
    </source>
</evidence>
<keyword evidence="3" id="KW-0378">Hydrolase</keyword>
<protein>
    <submittedName>
        <fullName evidence="3">Alpha/Beta hydrolase protein</fullName>
    </submittedName>
</protein>
<accession>A0AA40EK23</accession>
<evidence type="ECO:0000259" key="2">
    <source>
        <dbReference type="Pfam" id="PF12697"/>
    </source>
</evidence>
<dbReference type="Proteomes" id="UP001172155">
    <property type="component" value="Unassembled WGS sequence"/>
</dbReference>
<dbReference type="AlphaFoldDB" id="A0AA40EK23"/>
<keyword evidence="4" id="KW-1185">Reference proteome</keyword>
<dbReference type="GO" id="GO:0055088">
    <property type="term" value="P:lipid homeostasis"/>
    <property type="evidence" value="ECO:0007669"/>
    <property type="project" value="TreeGrafter"/>
</dbReference>
<gene>
    <name evidence="3" type="ORF">B0T18DRAFT_432009</name>
</gene>
<sequence>MFSTFTYKYLSFRRPIRPPHPLPAGIERHFIKTPGGDIEVLHAAPASPSRGDDVTPLFFVHGGMGGAWVWAEYMQYFSARGIPCYAVSMRGHGDSWYPSFLRMCYFTTKRMLADDVVAAVRWAQARERGKEMVLVAHSSGGGLSQSILSQQEVKVKGLVLAGAVPAFGSLGVYMNWFRADPWFSFRMIFHGWHPNSPLSHPALTRRIFFSNELSDAYVNAFQARTSPYESFLWPLGMSYPFADPQRVLGQISSWGRAPQGLMVLYGEVDVIMNKTQMEKLGQFYRTAFSALVGKKKLEAEDREVRALADEAGQTSVGHGVRIGVVPGAGHHLQNDMTWEIGAKKLLDFYDQL</sequence>
<dbReference type="Pfam" id="PF12697">
    <property type="entry name" value="Abhydrolase_6"/>
    <property type="match status" value="1"/>
</dbReference>
<dbReference type="SUPFAM" id="SSF53474">
    <property type="entry name" value="alpha/beta-Hydrolases"/>
    <property type="match status" value="1"/>
</dbReference>
<proteinExistence type="inferred from homology"/>
<dbReference type="PANTHER" id="PTHR42886">
    <property type="entry name" value="RE40534P-RELATED"/>
    <property type="match status" value="1"/>
</dbReference>
<evidence type="ECO:0000313" key="3">
    <source>
        <dbReference type="EMBL" id="KAK0740754.1"/>
    </source>
</evidence>
<feature type="domain" description="AB hydrolase-1" evidence="2">
    <location>
        <begin position="57"/>
        <end position="333"/>
    </location>
</feature>
<dbReference type="GO" id="GO:0005743">
    <property type="term" value="C:mitochondrial inner membrane"/>
    <property type="evidence" value="ECO:0007669"/>
    <property type="project" value="TreeGrafter"/>
</dbReference>
<dbReference type="InterPro" id="IPR029058">
    <property type="entry name" value="AB_hydrolase_fold"/>
</dbReference>
<dbReference type="GO" id="GO:0035965">
    <property type="term" value="P:cardiolipin acyl-chain remodeling"/>
    <property type="evidence" value="ECO:0007669"/>
    <property type="project" value="TreeGrafter"/>
</dbReference>
<dbReference type="PANTHER" id="PTHR42886:SF29">
    <property type="entry name" value="PUMMELIG, ISOFORM A"/>
    <property type="match status" value="1"/>
</dbReference>
<dbReference type="Gene3D" id="3.40.50.1820">
    <property type="entry name" value="alpha/beta hydrolase"/>
    <property type="match status" value="1"/>
</dbReference>
<dbReference type="InterPro" id="IPR000073">
    <property type="entry name" value="AB_hydrolase_1"/>
</dbReference>
<evidence type="ECO:0000256" key="1">
    <source>
        <dbReference type="ARBA" id="ARBA00038097"/>
    </source>
</evidence>
<comment type="similarity">
    <text evidence="1">Belongs to the peptidase S33 family. ABHD4/ABHD5 subfamily.</text>
</comment>